<keyword evidence="5 6" id="KW-0233">DNA recombination</keyword>
<evidence type="ECO:0000256" key="2">
    <source>
        <dbReference type="ARBA" id="ARBA00010961"/>
    </source>
</evidence>
<evidence type="ECO:0000256" key="5">
    <source>
        <dbReference type="ARBA" id="ARBA00023172"/>
    </source>
</evidence>
<dbReference type="GO" id="GO:0006313">
    <property type="term" value="P:DNA transposition"/>
    <property type="evidence" value="ECO:0007669"/>
    <property type="project" value="UniProtKB-UniRule"/>
</dbReference>
<dbReference type="GO" id="GO:0004803">
    <property type="term" value="F:transposase activity"/>
    <property type="evidence" value="ECO:0007669"/>
    <property type="project" value="UniProtKB-UniRule"/>
</dbReference>
<gene>
    <name evidence="7" type="ORF">WCH_CJ14830</name>
</gene>
<dbReference type="EMBL" id="FR872622">
    <property type="protein sequence ID" value="CCB90560.1"/>
    <property type="molecule type" value="Genomic_DNA"/>
</dbReference>
<organism evidence="7">
    <name type="scientific">Waddlia chondrophila 2032/99</name>
    <dbReference type="NCBI Taxonomy" id="765953"/>
    <lineage>
        <taxon>Bacteria</taxon>
        <taxon>Pseudomonadati</taxon>
        <taxon>Chlamydiota</taxon>
        <taxon>Chlamydiia</taxon>
        <taxon>Parachlamydiales</taxon>
        <taxon>Waddliaceae</taxon>
        <taxon>Waddlia</taxon>
    </lineage>
</organism>
<dbReference type="PANTHER" id="PTHR33217">
    <property type="entry name" value="TRANSPOSASE FOR INSERTION SEQUENCE ELEMENT IS1081"/>
    <property type="match status" value="1"/>
</dbReference>
<evidence type="ECO:0000256" key="6">
    <source>
        <dbReference type="RuleBase" id="RU365089"/>
    </source>
</evidence>
<keyword evidence="6" id="KW-0814">Transposable element</keyword>
<accession>F8LAP9</accession>
<reference evidence="7" key="1">
    <citation type="submission" date="2011-05" db="EMBL/GenBank/DDBJ databases">
        <title>Unity in variety -- the pan-genome of the Chlamydiae.</title>
        <authorList>
            <person name="Collingro A."/>
            <person name="Tischler P."/>
            <person name="Weinmaier T."/>
            <person name="Penz T."/>
            <person name="Heinz E."/>
            <person name="Brunham R.C."/>
            <person name="Read T.D."/>
            <person name="Bavoil P.M."/>
            <person name="Sachse K."/>
            <person name="Kahane S."/>
            <person name="Friedman M.G."/>
            <person name="Rattei T."/>
            <person name="Myers G.S.A."/>
            <person name="Horn M."/>
        </authorList>
    </citation>
    <scope>NUCLEOTIDE SEQUENCE</scope>
    <source>
        <strain evidence="7">2032/99</strain>
    </source>
</reference>
<keyword evidence="4 6" id="KW-0238">DNA-binding</keyword>
<evidence type="ECO:0000313" key="7">
    <source>
        <dbReference type="EMBL" id="CCB90560.1"/>
    </source>
</evidence>
<keyword evidence="3 6" id="KW-0815">Transposition</keyword>
<dbReference type="PANTHER" id="PTHR33217:SF9">
    <property type="entry name" value="MUTATOR FAMILY TRANSPOSASE"/>
    <property type="match status" value="1"/>
</dbReference>
<evidence type="ECO:0000256" key="1">
    <source>
        <dbReference type="ARBA" id="ARBA00002190"/>
    </source>
</evidence>
<dbReference type="GO" id="GO:0003677">
    <property type="term" value="F:DNA binding"/>
    <property type="evidence" value="ECO:0007669"/>
    <property type="project" value="UniProtKB-UniRule"/>
</dbReference>
<dbReference type="Pfam" id="PF00872">
    <property type="entry name" value="Transposase_mut"/>
    <property type="match status" value="1"/>
</dbReference>
<evidence type="ECO:0000256" key="3">
    <source>
        <dbReference type="ARBA" id="ARBA00022578"/>
    </source>
</evidence>
<dbReference type="AlphaFoldDB" id="F8LAP9"/>
<dbReference type="InterPro" id="IPR001207">
    <property type="entry name" value="Transposase_mutator"/>
</dbReference>
<evidence type="ECO:0000256" key="4">
    <source>
        <dbReference type="ARBA" id="ARBA00023125"/>
    </source>
</evidence>
<proteinExistence type="inferred from homology"/>
<protein>
    <recommendedName>
        <fullName evidence="6">Mutator family transposase</fullName>
    </recommendedName>
</protein>
<sequence>MVIERAKVLESLKRRGLCTAPELAIGDGALGFWSAIEEVFPKTKQQRCWVHKTANVLDKMPKSIQVNAKKAINLYGPYQRRWTGGV</sequence>
<comment type="function">
    <text evidence="1 6">Required for the transposition of the insertion element.</text>
</comment>
<dbReference type="PROSITE" id="PS01007">
    <property type="entry name" value="TRANSPOSASE_MUTATOR"/>
    <property type="match status" value="1"/>
</dbReference>
<name>F8LAP9_9BACT</name>
<comment type="similarity">
    <text evidence="2 6">Belongs to the transposase mutator family.</text>
</comment>